<reference evidence="12" key="2">
    <citation type="submission" date="2020-09" db="EMBL/GenBank/DDBJ databases">
        <authorList>
            <person name="Sun Q."/>
            <person name="Zhou Y."/>
        </authorList>
    </citation>
    <scope>NUCLEOTIDE SEQUENCE</scope>
    <source>
        <strain evidence="12">CGMCC 1.15958</strain>
    </source>
</reference>
<comment type="pathway">
    <text evidence="3 10">Carbohydrate metabolism; galactose metabolism.</text>
</comment>
<dbReference type="Gene3D" id="3.40.50.720">
    <property type="entry name" value="NAD(P)-binding Rossmann-like Domain"/>
    <property type="match status" value="1"/>
</dbReference>
<dbReference type="NCBIfam" id="TIGR01179">
    <property type="entry name" value="galE"/>
    <property type="match status" value="1"/>
</dbReference>
<dbReference type="Pfam" id="PF01370">
    <property type="entry name" value="Epimerase"/>
    <property type="match status" value="1"/>
</dbReference>
<evidence type="ECO:0000256" key="4">
    <source>
        <dbReference type="ARBA" id="ARBA00007637"/>
    </source>
</evidence>
<evidence type="ECO:0000256" key="2">
    <source>
        <dbReference type="ARBA" id="ARBA00001911"/>
    </source>
</evidence>
<keyword evidence="13" id="KW-1185">Reference proteome</keyword>
<dbReference type="PANTHER" id="PTHR43725:SF47">
    <property type="entry name" value="UDP-GLUCOSE 4-EPIMERASE"/>
    <property type="match status" value="1"/>
</dbReference>
<evidence type="ECO:0000313" key="13">
    <source>
        <dbReference type="Proteomes" id="UP000609064"/>
    </source>
</evidence>
<dbReference type="Gene3D" id="3.90.25.10">
    <property type="entry name" value="UDP-galactose 4-epimerase, domain 1"/>
    <property type="match status" value="1"/>
</dbReference>
<keyword evidence="7 10" id="KW-0520">NAD</keyword>
<dbReference type="AlphaFoldDB" id="A0A917DIL6"/>
<dbReference type="EMBL" id="BMKK01000001">
    <property type="protein sequence ID" value="GGD41600.1"/>
    <property type="molecule type" value="Genomic_DNA"/>
</dbReference>
<evidence type="ECO:0000256" key="3">
    <source>
        <dbReference type="ARBA" id="ARBA00004947"/>
    </source>
</evidence>
<evidence type="ECO:0000256" key="6">
    <source>
        <dbReference type="ARBA" id="ARBA00018569"/>
    </source>
</evidence>
<dbReference type="InterPro" id="IPR036291">
    <property type="entry name" value="NAD(P)-bd_dom_sf"/>
</dbReference>
<comment type="subunit">
    <text evidence="10">Homodimer.</text>
</comment>
<dbReference type="GO" id="GO:0006012">
    <property type="term" value="P:galactose metabolic process"/>
    <property type="evidence" value="ECO:0007669"/>
    <property type="project" value="UniProtKB-KW"/>
</dbReference>
<comment type="cofactor">
    <cofactor evidence="2 10">
        <name>NAD(+)</name>
        <dbReference type="ChEBI" id="CHEBI:57540"/>
    </cofactor>
</comment>
<evidence type="ECO:0000256" key="1">
    <source>
        <dbReference type="ARBA" id="ARBA00000083"/>
    </source>
</evidence>
<comment type="similarity">
    <text evidence="4 10">Belongs to the NAD(P)-dependent epimerase/dehydratase family.</text>
</comment>
<sequence length="337" mass="37277">MKILVTGGAGFIGSHTVVELINAGHEPIIIDNFNNSDKSALKGIKKIVKKSIKCYEKDCNDIKVLEQICKKENIEGIIHFAAYKAVGESVEKPIKYYENNLGSTLNVLKVMLKLGIKNLVFSSSCTVYGQPDQIPVTEATPRQPATSPYGNTKTMCEDILRDTITAGNPLKIIALRYFNPIGAHPSAHIGELPNGVPSNLVPFITQTAAGIRPKLTVFGSDYNTPDGTNIRDFIHVVDLAKAHVSALELLDKQAENYYDVFNVGTGTGNTVLEIIKTFEKVNKLKLNYEIGPRRAGDVEKIYGSVEKAEKVMGWKVEKKLAESLKDAWRWEKKLMKK</sequence>
<dbReference type="InterPro" id="IPR005886">
    <property type="entry name" value="UDP_G4E"/>
</dbReference>
<dbReference type="SUPFAM" id="SSF51735">
    <property type="entry name" value="NAD(P)-binding Rossmann-fold domains"/>
    <property type="match status" value="1"/>
</dbReference>
<evidence type="ECO:0000313" key="12">
    <source>
        <dbReference type="EMBL" id="GGD41600.1"/>
    </source>
</evidence>
<evidence type="ECO:0000256" key="9">
    <source>
        <dbReference type="ARBA" id="ARBA00023235"/>
    </source>
</evidence>
<dbReference type="GO" id="GO:0003978">
    <property type="term" value="F:UDP-glucose 4-epimerase activity"/>
    <property type="evidence" value="ECO:0007669"/>
    <property type="project" value="UniProtKB-UniRule"/>
</dbReference>
<evidence type="ECO:0000256" key="5">
    <source>
        <dbReference type="ARBA" id="ARBA00013189"/>
    </source>
</evidence>
<evidence type="ECO:0000256" key="10">
    <source>
        <dbReference type="RuleBase" id="RU366046"/>
    </source>
</evidence>
<evidence type="ECO:0000256" key="7">
    <source>
        <dbReference type="ARBA" id="ARBA00023027"/>
    </source>
</evidence>
<dbReference type="CDD" id="cd05247">
    <property type="entry name" value="UDP_G4E_1_SDR_e"/>
    <property type="match status" value="1"/>
</dbReference>
<dbReference type="Proteomes" id="UP000609064">
    <property type="component" value="Unassembled WGS sequence"/>
</dbReference>
<dbReference type="PRINTS" id="PR01713">
    <property type="entry name" value="NUCEPIMERASE"/>
</dbReference>
<evidence type="ECO:0000259" key="11">
    <source>
        <dbReference type="Pfam" id="PF01370"/>
    </source>
</evidence>
<comment type="catalytic activity">
    <reaction evidence="1 10">
        <text>UDP-alpha-D-glucose = UDP-alpha-D-galactose</text>
        <dbReference type="Rhea" id="RHEA:22168"/>
        <dbReference type="ChEBI" id="CHEBI:58885"/>
        <dbReference type="ChEBI" id="CHEBI:66914"/>
        <dbReference type="EC" id="5.1.3.2"/>
    </reaction>
</comment>
<name>A0A917DIL6_9BACT</name>
<dbReference type="RefSeq" id="WP_188763739.1">
    <property type="nucleotide sequence ID" value="NZ_BMKK01000001.1"/>
</dbReference>
<dbReference type="EC" id="5.1.3.2" evidence="5 10"/>
<dbReference type="InterPro" id="IPR001509">
    <property type="entry name" value="Epimerase_deHydtase"/>
</dbReference>
<protein>
    <recommendedName>
        <fullName evidence="6 10">UDP-glucose 4-epimerase</fullName>
        <ecNumber evidence="5 10">5.1.3.2</ecNumber>
    </recommendedName>
</protein>
<gene>
    <name evidence="12" type="ORF">GCM10011514_02020</name>
</gene>
<keyword evidence="10" id="KW-0119">Carbohydrate metabolism</keyword>
<reference evidence="12" key="1">
    <citation type="journal article" date="2014" name="Int. J. Syst. Evol. Microbiol.">
        <title>Complete genome sequence of Corynebacterium casei LMG S-19264T (=DSM 44701T), isolated from a smear-ripened cheese.</title>
        <authorList>
            <consortium name="US DOE Joint Genome Institute (JGI-PGF)"/>
            <person name="Walter F."/>
            <person name="Albersmeier A."/>
            <person name="Kalinowski J."/>
            <person name="Ruckert C."/>
        </authorList>
    </citation>
    <scope>NUCLEOTIDE SEQUENCE</scope>
    <source>
        <strain evidence="12">CGMCC 1.15958</strain>
    </source>
</reference>
<organism evidence="12 13">
    <name type="scientific">Emticicia aquatilis</name>
    <dbReference type="NCBI Taxonomy" id="1537369"/>
    <lineage>
        <taxon>Bacteria</taxon>
        <taxon>Pseudomonadati</taxon>
        <taxon>Bacteroidota</taxon>
        <taxon>Cytophagia</taxon>
        <taxon>Cytophagales</taxon>
        <taxon>Leadbetterellaceae</taxon>
        <taxon>Emticicia</taxon>
    </lineage>
</organism>
<dbReference type="GO" id="GO:0005829">
    <property type="term" value="C:cytosol"/>
    <property type="evidence" value="ECO:0007669"/>
    <property type="project" value="TreeGrafter"/>
</dbReference>
<accession>A0A917DIL6</accession>
<comment type="caution">
    <text evidence="12">The sequence shown here is derived from an EMBL/GenBank/DDBJ whole genome shotgun (WGS) entry which is preliminary data.</text>
</comment>
<keyword evidence="8" id="KW-0299">Galactose metabolism</keyword>
<dbReference type="PANTHER" id="PTHR43725">
    <property type="entry name" value="UDP-GLUCOSE 4-EPIMERASE"/>
    <property type="match status" value="1"/>
</dbReference>
<keyword evidence="9 10" id="KW-0413">Isomerase</keyword>
<proteinExistence type="inferred from homology"/>
<feature type="domain" description="NAD-dependent epimerase/dehydratase" evidence="11">
    <location>
        <begin position="3"/>
        <end position="264"/>
    </location>
</feature>
<evidence type="ECO:0000256" key="8">
    <source>
        <dbReference type="ARBA" id="ARBA00023144"/>
    </source>
</evidence>